<feature type="transmembrane region" description="Helical" evidence="5">
    <location>
        <begin position="59"/>
        <end position="82"/>
    </location>
</feature>
<evidence type="ECO:0000256" key="2">
    <source>
        <dbReference type="ARBA" id="ARBA00022692"/>
    </source>
</evidence>
<feature type="signal peptide" evidence="6">
    <location>
        <begin position="1"/>
        <end position="19"/>
    </location>
</feature>
<dbReference type="InterPro" id="IPR006634">
    <property type="entry name" value="TLC-dom"/>
</dbReference>
<feature type="chain" id="PRO_5044276636" description="TLC domain-containing protein" evidence="6">
    <location>
        <begin position="20"/>
        <end position="217"/>
    </location>
</feature>
<feature type="transmembrane region" description="Helical" evidence="5">
    <location>
        <begin position="102"/>
        <end position="124"/>
    </location>
</feature>
<dbReference type="Pfam" id="PF03798">
    <property type="entry name" value="TRAM_LAG1_CLN8"/>
    <property type="match status" value="1"/>
</dbReference>
<evidence type="ECO:0000256" key="6">
    <source>
        <dbReference type="SAM" id="SignalP"/>
    </source>
</evidence>
<keyword evidence="2 5" id="KW-0812">Transmembrane</keyword>
<keyword evidence="9" id="KW-1185">Reference proteome</keyword>
<organism evidence="8 9">
    <name type="scientific">Prymnesium parvum</name>
    <name type="common">Toxic golden alga</name>
    <dbReference type="NCBI Taxonomy" id="97485"/>
    <lineage>
        <taxon>Eukaryota</taxon>
        <taxon>Haptista</taxon>
        <taxon>Haptophyta</taxon>
        <taxon>Prymnesiophyceae</taxon>
        <taxon>Prymnesiales</taxon>
        <taxon>Prymnesiaceae</taxon>
        <taxon>Prymnesium</taxon>
    </lineage>
</organism>
<reference evidence="8 9" key="1">
    <citation type="journal article" date="2024" name="Science">
        <title>Giant polyketide synthase enzymes in the biosynthesis of giant marine polyether toxins.</title>
        <authorList>
            <person name="Fallon T.R."/>
            <person name="Shende V.V."/>
            <person name="Wierzbicki I.H."/>
            <person name="Pendleton A.L."/>
            <person name="Watervoot N.F."/>
            <person name="Auber R.P."/>
            <person name="Gonzalez D.J."/>
            <person name="Wisecaver J.H."/>
            <person name="Moore B.S."/>
        </authorList>
    </citation>
    <scope>NUCLEOTIDE SEQUENCE [LARGE SCALE GENOMIC DNA]</scope>
    <source>
        <strain evidence="8 9">12B1</strain>
    </source>
</reference>
<feature type="transmembrane region" description="Helical" evidence="5">
    <location>
        <begin position="29"/>
        <end position="47"/>
    </location>
</feature>
<dbReference type="Proteomes" id="UP001515480">
    <property type="component" value="Unassembled WGS sequence"/>
</dbReference>
<proteinExistence type="predicted"/>
<evidence type="ECO:0000256" key="5">
    <source>
        <dbReference type="SAM" id="Phobius"/>
    </source>
</evidence>
<evidence type="ECO:0000256" key="4">
    <source>
        <dbReference type="ARBA" id="ARBA00023136"/>
    </source>
</evidence>
<gene>
    <name evidence="8" type="ORF">AB1Y20_002684</name>
</gene>
<keyword evidence="6" id="KW-0732">Signal</keyword>
<evidence type="ECO:0000313" key="9">
    <source>
        <dbReference type="Proteomes" id="UP001515480"/>
    </source>
</evidence>
<evidence type="ECO:0000256" key="3">
    <source>
        <dbReference type="ARBA" id="ARBA00022989"/>
    </source>
</evidence>
<comment type="caution">
    <text evidence="8">The sequence shown here is derived from an EMBL/GenBank/DDBJ whole genome shotgun (WGS) entry which is preliminary data.</text>
</comment>
<dbReference type="AlphaFoldDB" id="A0AB34J9S1"/>
<evidence type="ECO:0000313" key="8">
    <source>
        <dbReference type="EMBL" id="KAL1516072.1"/>
    </source>
</evidence>
<evidence type="ECO:0000256" key="1">
    <source>
        <dbReference type="ARBA" id="ARBA00004141"/>
    </source>
</evidence>
<dbReference type="EMBL" id="JBGBPQ010000011">
    <property type="protein sequence ID" value="KAL1516072.1"/>
    <property type="molecule type" value="Genomic_DNA"/>
</dbReference>
<sequence length="217" mass="23627">MQGLCLALLAATTATPPQAGTFPDPSLLGGVGGVLFALHVCTWLLCSSFGRLTTTGANVVAHFVATLFGFGALAATGVYGWVIHPPAESLSRTRGIHFPGEVATNLMTAFQIYEVTLALLVPVLRGKHYEMLVHHIMTLSLAVLGGYYQYLSYYASFFFGLTELSSVRQMHAPPLRCHSLATTSAALRSRFCFWRYESCIGHLYLMTFGQAISRLNQ</sequence>
<feature type="domain" description="TLC" evidence="7">
    <location>
        <begin position="59"/>
        <end position="167"/>
    </location>
</feature>
<accession>A0AB34J9S1</accession>
<comment type="subcellular location">
    <subcellularLocation>
        <location evidence="1">Membrane</location>
        <topology evidence="1">Multi-pass membrane protein</topology>
    </subcellularLocation>
</comment>
<evidence type="ECO:0000259" key="7">
    <source>
        <dbReference type="Pfam" id="PF03798"/>
    </source>
</evidence>
<keyword evidence="3 5" id="KW-1133">Transmembrane helix</keyword>
<name>A0AB34J9S1_PRYPA</name>
<feature type="transmembrane region" description="Helical" evidence="5">
    <location>
        <begin position="131"/>
        <end position="150"/>
    </location>
</feature>
<keyword evidence="4 5" id="KW-0472">Membrane</keyword>
<dbReference type="GO" id="GO:0016020">
    <property type="term" value="C:membrane"/>
    <property type="evidence" value="ECO:0007669"/>
    <property type="project" value="UniProtKB-SubCell"/>
</dbReference>
<protein>
    <recommendedName>
        <fullName evidence="7">TLC domain-containing protein</fullName>
    </recommendedName>
</protein>